<proteinExistence type="predicted"/>
<dbReference type="Pfam" id="PF04032">
    <property type="entry name" value="Rpr2"/>
    <property type="match status" value="1"/>
</dbReference>
<organism evidence="2 3">
    <name type="scientific">Ceratocystis pirilliformis</name>
    <dbReference type="NCBI Taxonomy" id="259994"/>
    <lineage>
        <taxon>Eukaryota</taxon>
        <taxon>Fungi</taxon>
        <taxon>Dikarya</taxon>
        <taxon>Ascomycota</taxon>
        <taxon>Pezizomycotina</taxon>
        <taxon>Sordariomycetes</taxon>
        <taxon>Hypocreomycetidae</taxon>
        <taxon>Microascales</taxon>
        <taxon>Ceratocystidaceae</taxon>
        <taxon>Ceratocystis</taxon>
    </lineage>
</organism>
<feature type="compositionally biased region" description="Basic residues" evidence="1">
    <location>
        <begin position="166"/>
        <end position="177"/>
    </location>
</feature>
<keyword evidence="3" id="KW-1185">Reference proteome</keyword>
<dbReference type="Proteomes" id="UP001583280">
    <property type="component" value="Unassembled WGS sequence"/>
</dbReference>
<reference evidence="2 3" key="1">
    <citation type="journal article" date="2024" name="IMA Fungus">
        <title>IMA Genome - F19 : A genome assembly and annotation guide to empower mycologists, including annotated draft genome sequences of Ceratocystis pirilliformis, Diaporthe australafricana, Fusarium ophioides, Paecilomyces lecythidis, and Sporothrix stenoceras.</title>
        <authorList>
            <person name="Aylward J."/>
            <person name="Wilson A.M."/>
            <person name="Visagie C.M."/>
            <person name="Spraker J."/>
            <person name="Barnes I."/>
            <person name="Buitendag C."/>
            <person name="Ceriani C."/>
            <person name="Del Mar Angel L."/>
            <person name="du Plessis D."/>
            <person name="Fuchs T."/>
            <person name="Gasser K."/>
            <person name="Kramer D."/>
            <person name="Li W."/>
            <person name="Munsamy K."/>
            <person name="Piso A."/>
            <person name="Price J.L."/>
            <person name="Sonnekus B."/>
            <person name="Thomas C."/>
            <person name="van der Nest A."/>
            <person name="van Dijk A."/>
            <person name="van Heerden A."/>
            <person name="van Vuuren N."/>
            <person name="Yilmaz N."/>
            <person name="Duong T.A."/>
            <person name="van der Merwe N.A."/>
            <person name="Wingfield M.J."/>
            <person name="Wingfield B.D."/>
        </authorList>
    </citation>
    <scope>NUCLEOTIDE SEQUENCE [LARGE SCALE GENOMIC DNA]</scope>
    <source>
        <strain evidence="2 3">CMW 12675</strain>
    </source>
</reference>
<feature type="compositionally biased region" description="Basic and acidic residues" evidence="1">
    <location>
        <begin position="99"/>
        <end position="120"/>
    </location>
</feature>
<protein>
    <submittedName>
        <fullName evidence="2">Uncharacterized protein</fullName>
    </submittedName>
</protein>
<sequence length="254" mass="27616">MAAKPVPGLQERLNLLIDSSYMLATSSPEISAYFMRQRNQLLSDYGITIPEVDKHRICGACSSVLALEAVADVRIETGVRHVKAQRRTEALERKRALARDKTKGGNRTVRSEAGDKECRKTTSNTSQKRTEVARVGVSKITKCHRCSSFTKSQIALPPVSLRFKPAKWRKKKGKGKSKASNDNTAGGIAPKKTLLADETQTVTGTIPSAENKNAVSSTAPGKKRKKTKNGGLQALLAQQKKPAGGLSLADFMKR</sequence>
<evidence type="ECO:0000256" key="1">
    <source>
        <dbReference type="SAM" id="MobiDB-lite"/>
    </source>
</evidence>
<dbReference type="InterPro" id="IPR007175">
    <property type="entry name" value="Rpr2/Snm1/Rpp21"/>
</dbReference>
<feature type="region of interest" description="Disordered" evidence="1">
    <location>
        <begin position="166"/>
        <end position="254"/>
    </location>
</feature>
<name>A0ABR3YNU1_9PEZI</name>
<dbReference type="EMBL" id="JAWDJO010000212">
    <property type="protein sequence ID" value="KAL1889545.1"/>
    <property type="molecule type" value="Genomic_DNA"/>
</dbReference>
<feature type="region of interest" description="Disordered" evidence="1">
    <location>
        <begin position="99"/>
        <end position="130"/>
    </location>
</feature>
<evidence type="ECO:0000313" key="2">
    <source>
        <dbReference type="EMBL" id="KAL1889545.1"/>
    </source>
</evidence>
<comment type="caution">
    <text evidence="2">The sequence shown here is derived from an EMBL/GenBank/DDBJ whole genome shotgun (WGS) entry which is preliminary data.</text>
</comment>
<feature type="compositionally biased region" description="Polar residues" evidence="1">
    <location>
        <begin position="198"/>
        <end position="219"/>
    </location>
</feature>
<accession>A0ABR3YNU1</accession>
<gene>
    <name evidence="2" type="ORF">Cpir12675_005738</name>
</gene>
<evidence type="ECO:0000313" key="3">
    <source>
        <dbReference type="Proteomes" id="UP001583280"/>
    </source>
</evidence>